<feature type="transmembrane region" description="Helical" evidence="6">
    <location>
        <begin position="129"/>
        <end position="153"/>
    </location>
</feature>
<evidence type="ECO:0000256" key="5">
    <source>
        <dbReference type="ARBA" id="ARBA00023136"/>
    </source>
</evidence>
<evidence type="ECO:0000313" key="8">
    <source>
        <dbReference type="Proteomes" id="UP000288096"/>
    </source>
</evidence>
<feature type="transmembrane region" description="Helical" evidence="6">
    <location>
        <begin position="225"/>
        <end position="246"/>
    </location>
</feature>
<feature type="transmembrane region" description="Helical" evidence="6">
    <location>
        <begin position="30"/>
        <end position="50"/>
    </location>
</feature>
<evidence type="ECO:0000256" key="4">
    <source>
        <dbReference type="ARBA" id="ARBA00022989"/>
    </source>
</evidence>
<keyword evidence="8" id="KW-1185">Reference proteome</keyword>
<dbReference type="GO" id="GO:0005886">
    <property type="term" value="C:plasma membrane"/>
    <property type="evidence" value="ECO:0007669"/>
    <property type="project" value="UniProtKB-SubCell"/>
</dbReference>
<feature type="transmembrane region" description="Helical" evidence="6">
    <location>
        <begin position="266"/>
        <end position="295"/>
    </location>
</feature>
<feature type="transmembrane region" description="Helical" evidence="6">
    <location>
        <begin position="98"/>
        <end position="120"/>
    </location>
</feature>
<feature type="transmembrane region" description="Helical" evidence="6">
    <location>
        <begin position="173"/>
        <end position="191"/>
    </location>
</feature>
<dbReference type="PANTHER" id="PTHR30482:SF10">
    <property type="entry name" value="HIGH-AFFINITY BRANCHED-CHAIN AMINO ACID TRANSPORT PROTEIN BRAE"/>
    <property type="match status" value="1"/>
</dbReference>
<keyword evidence="3 6" id="KW-0812">Transmembrane</keyword>
<comment type="caution">
    <text evidence="7">The sequence shown here is derived from an EMBL/GenBank/DDBJ whole genome shotgun (WGS) entry which is preliminary data.</text>
</comment>
<sequence length="358" mass="39444">MQRFTVPALLGILLLSLVSLSYYEMIDLYIQSVIMFIGINIILSASLNIVNGYMGEFACGHAAFMAIGAYVTSVLNILLFTKDKFFGPALLPPEMALYFFPLTLLAGALVAALAGSLVAIPSFKTRGDYLAIITIAANFIVTSTIINVDAIGGARGFMGMKKIIYAMEDVVELPWMLIWVILSTFFTVWLIRRYVSSTYGKGIIAIHQDEVAAEIMSVNTNQMKLVAFMVSSGLAGLAGGLFAHILGYINPGSFGILKSTECLVMVYLGGMGSLSGSVLSAILFTLLLEGLRFVIPQINTLMHWMHLLPDTYQVSQVWKWVIIPLILVLVMQFRPEGIMGNKELSDIFPRLKKFYKFK</sequence>
<dbReference type="Proteomes" id="UP000288096">
    <property type="component" value="Unassembled WGS sequence"/>
</dbReference>
<comment type="subcellular location">
    <subcellularLocation>
        <location evidence="1">Cell membrane</location>
        <topology evidence="1">Multi-pass membrane protein</topology>
    </subcellularLocation>
</comment>
<gene>
    <name evidence="7" type="ORF">DENIS_1655</name>
</gene>
<dbReference type="AlphaFoldDB" id="A0A401FUS3"/>
<evidence type="ECO:0000256" key="6">
    <source>
        <dbReference type="SAM" id="Phobius"/>
    </source>
</evidence>
<evidence type="ECO:0000313" key="7">
    <source>
        <dbReference type="EMBL" id="GBC60698.1"/>
    </source>
</evidence>
<accession>A0A401FUS3</accession>
<keyword evidence="5 6" id="KW-0472">Membrane</keyword>
<evidence type="ECO:0000256" key="3">
    <source>
        <dbReference type="ARBA" id="ARBA00022692"/>
    </source>
</evidence>
<dbReference type="OrthoDB" id="9780757at2"/>
<keyword evidence="4 6" id="KW-1133">Transmembrane helix</keyword>
<evidence type="ECO:0000256" key="1">
    <source>
        <dbReference type="ARBA" id="ARBA00004651"/>
    </source>
</evidence>
<feature type="transmembrane region" description="Helical" evidence="6">
    <location>
        <begin position="57"/>
        <end position="78"/>
    </location>
</feature>
<reference evidence="8" key="1">
    <citation type="submission" date="2017-11" db="EMBL/GenBank/DDBJ databases">
        <authorList>
            <person name="Watanabe M."/>
            <person name="Kojima H."/>
        </authorList>
    </citation>
    <scope>NUCLEOTIDE SEQUENCE [LARGE SCALE GENOMIC DNA]</scope>
    <source>
        <strain evidence="8">Tokyo 01</strain>
    </source>
</reference>
<protein>
    <submittedName>
        <fullName evidence="7">Branched-chain amino acid ABC transporter permea se</fullName>
    </submittedName>
</protein>
<dbReference type="InterPro" id="IPR001851">
    <property type="entry name" value="ABC_transp_permease"/>
</dbReference>
<dbReference type="CDD" id="cd06581">
    <property type="entry name" value="TM_PBP1_LivM_like"/>
    <property type="match status" value="1"/>
</dbReference>
<reference evidence="8" key="2">
    <citation type="submission" date="2019-01" db="EMBL/GenBank/DDBJ databases">
        <title>Genome sequence of Desulfonema ishimotonii strain Tokyo 01.</title>
        <authorList>
            <person name="Fukui M."/>
        </authorList>
    </citation>
    <scope>NUCLEOTIDE SEQUENCE [LARGE SCALE GENOMIC DNA]</scope>
    <source>
        <strain evidence="8">Tokyo 01</strain>
    </source>
</reference>
<proteinExistence type="predicted"/>
<dbReference type="GO" id="GO:0015658">
    <property type="term" value="F:branched-chain amino acid transmembrane transporter activity"/>
    <property type="evidence" value="ECO:0007669"/>
    <property type="project" value="InterPro"/>
</dbReference>
<name>A0A401FUS3_9BACT</name>
<dbReference type="EMBL" id="BEXT01000001">
    <property type="protein sequence ID" value="GBC60698.1"/>
    <property type="molecule type" value="Genomic_DNA"/>
</dbReference>
<evidence type="ECO:0000256" key="2">
    <source>
        <dbReference type="ARBA" id="ARBA00022475"/>
    </source>
</evidence>
<keyword evidence="2" id="KW-1003">Cell membrane</keyword>
<dbReference type="InterPro" id="IPR043428">
    <property type="entry name" value="LivM-like"/>
</dbReference>
<dbReference type="Pfam" id="PF02653">
    <property type="entry name" value="BPD_transp_2"/>
    <property type="match status" value="1"/>
</dbReference>
<dbReference type="RefSeq" id="WP_124328082.1">
    <property type="nucleotide sequence ID" value="NZ_BEXT01000001.1"/>
</dbReference>
<organism evidence="7 8">
    <name type="scientific">Desulfonema ishimotonii</name>
    <dbReference type="NCBI Taxonomy" id="45657"/>
    <lineage>
        <taxon>Bacteria</taxon>
        <taxon>Pseudomonadati</taxon>
        <taxon>Thermodesulfobacteriota</taxon>
        <taxon>Desulfobacteria</taxon>
        <taxon>Desulfobacterales</taxon>
        <taxon>Desulfococcaceae</taxon>
        <taxon>Desulfonema</taxon>
    </lineage>
</organism>
<dbReference type="PANTHER" id="PTHR30482">
    <property type="entry name" value="HIGH-AFFINITY BRANCHED-CHAIN AMINO ACID TRANSPORT SYSTEM PERMEASE"/>
    <property type="match status" value="1"/>
</dbReference>